<gene>
    <name evidence="1" type="ORF">K444DRAFT_83177</name>
</gene>
<dbReference type="Proteomes" id="UP000235371">
    <property type="component" value="Unassembled WGS sequence"/>
</dbReference>
<protein>
    <submittedName>
        <fullName evidence="1">Uncharacterized protein</fullName>
    </submittedName>
</protein>
<dbReference type="STRING" id="1095630.A0A2J6SYS1"/>
<dbReference type="EMBL" id="KZ613854">
    <property type="protein sequence ID" value="PMD55902.1"/>
    <property type="molecule type" value="Genomic_DNA"/>
</dbReference>
<reference evidence="1 2" key="1">
    <citation type="submission" date="2016-04" db="EMBL/GenBank/DDBJ databases">
        <title>A degradative enzymes factory behind the ericoid mycorrhizal symbiosis.</title>
        <authorList>
            <consortium name="DOE Joint Genome Institute"/>
            <person name="Martino E."/>
            <person name="Morin E."/>
            <person name="Grelet G."/>
            <person name="Kuo A."/>
            <person name="Kohler A."/>
            <person name="Daghino S."/>
            <person name="Barry K."/>
            <person name="Choi C."/>
            <person name="Cichocki N."/>
            <person name="Clum A."/>
            <person name="Copeland A."/>
            <person name="Hainaut M."/>
            <person name="Haridas S."/>
            <person name="Labutti K."/>
            <person name="Lindquist E."/>
            <person name="Lipzen A."/>
            <person name="Khouja H.-R."/>
            <person name="Murat C."/>
            <person name="Ohm R."/>
            <person name="Olson A."/>
            <person name="Spatafora J."/>
            <person name="Veneault-Fourrey C."/>
            <person name="Henrissat B."/>
            <person name="Grigoriev I."/>
            <person name="Martin F."/>
            <person name="Perotto S."/>
        </authorList>
    </citation>
    <scope>NUCLEOTIDE SEQUENCE [LARGE SCALE GENOMIC DNA]</scope>
    <source>
        <strain evidence="1 2">E</strain>
    </source>
</reference>
<dbReference type="GeneID" id="36596821"/>
<evidence type="ECO:0000313" key="2">
    <source>
        <dbReference type="Proteomes" id="UP000235371"/>
    </source>
</evidence>
<dbReference type="AlphaFoldDB" id="A0A2J6SYS1"/>
<accession>A0A2J6SYS1</accession>
<sequence length="329" mass="38191">MNVRMPSDLCYFCQRFMAAHLSDALHHLTFVQSFHSLLRRYEKSITRRVSYNDQRLAYTNNDELIILSSRLPPRDNPVRALSYPWLSELRCRSTIIDFLANHNITQMVDHTNDWPTLDVPKAELQCRLDLFKRKAFLLLYRLADCAVGLDRTGNIRARQSLFLDNLSTHELATLGIMVEVIGQGYFTLTKALLFSEHRNNDVLLASISESSYFYSPNSVPYNDTMNDNWIRECMCVFEDLTQRHGPYFAWAYLAGSDDITRRLDLWARSELKQGLDDMNAFELGYTMSFASLQSVVWRIFCKKANCSLQDSWTPAKAMIEAELVQYKID</sequence>
<evidence type="ECO:0000313" key="1">
    <source>
        <dbReference type="EMBL" id="PMD55902.1"/>
    </source>
</evidence>
<keyword evidence="2" id="KW-1185">Reference proteome</keyword>
<dbReference type="OrthoDB" id="3511743at2759"/>
<proteinExistence type="predicted"/>
<name>A0A2J6SYS1_9HELO</name>
<dbReference type="RefSeq" id="XP_024732806.1">
    <property type="nucleotide sequence ID" value="XM_024888745.1"/>
</dbReference>
<organism evidence="1 2">
    <name type="scientific">Hyaloscypha bicolor E</name>
    <dbReference type="NCBI Taxonomy" id="1095630"/>
    <lineage>
        <taxon>Eukaryota</taxon>
        <taxon>Fungi</taxon>
        <taxon>Dikarya</taxon>
        <taxon>Ascomycota</taxon>
        <taxon>Pezizomycotina</taxon>
        <taxon>Leotiomycetes</taxon>
        <taxon>Helotiales</taxon>
        <taxon>Hyaloscyphaceae</taxon>
        <taxon>Hyaloscypha</taxon>
        <taxon>Hyaloscypha bicolor</taxon>
    </lineage>
</organism>
<dbReference type="InParanoid" id="A0A2J6SYS1"/>